<dbReference type="AlphaFoldDB" id="A0A9P4LC81"/>
<evidence type="ECO:0000313" key="9">
    <source>
        <dbReference type="EMBL" id="KAF1849755.1"/>
    </source>
</evidence>
<evidence type="ECO:0000256" key="3">
    <source>
        <dbReference type="ARBA" id="ARBA00022989"/>
    </source>
</evidence>
<feature type="transmembrane region" description="Helical" evidence="7">
    <location>
        <begin position="64"/>
        <end position="86"/>
    </location>
</feature>
<feature type="transmembrane region" description="Helical" evidence="7">
    <location>
        <begin position="266"/>
        <end position="292"/>
    </location>
</feature>
<evidence type="ECO:0000256" key="2">
    <source>
        <dbReference type="ARBA" id="ARBA00022692"/>
    </source>
</evidence>
<comment type="similarity">
    <text evidence="5">Belongs to the SAT4 family.</text>
</comment>
<evidence type="ECO:0000256" key="5">
    <source>
        <dbReference type="ARBA" id="ARBA00038359"/>
    </source>
</evidence>
<dbReference type="Pfam" id="PF20684">
    <property type="entry name" value="Fung_rhodopsin"/>
    <property type="match status" value="1"/>
</dbReference>
<feature type="transmembrane region" description="Helical" evidence="7">
    <location>
        <begin position="191"/>
        <end position="215"/>
    </location>
</feature>
<feature type="domain" description="Rhodopsin" evidence="8">
    <location>
        <begin position="48"/>
        <end position="296"/>
    </location>
</feature>
<evidence type="ECO:0000259" key="8">
    <source>
        <dbReference type="Pfam" id="PF20684"/>
    </source>
</evidence>
<feature type="transmembrane region" description="Helical" evidence="7">
    <location>
        <begin position="227"/>
        <end position="246"/>
    </location>
</feature>
<accession>A0A9P4LC81</accession>
<reference evidence="9" key="1">
    <citation type="submission" date="2020-01" db="EMBL/GenBank/DDBJ databases">
        <authorList>
            <consortium name="DOE Joint Genome Institute"/>
            <person name="Haridas S."/>
            <person name="Albert R."/>
            <person name="Binder M."/>
            <person name="Bloem J."/>
            <person name="Labutti K."/>
            <person name="Salamov A."/>
            <person name="Andreopoulos B."/>
            <person name="Baker S.E."/>
            <person name="Barry K."/>
            <person name="Bills G."/>
            <person name="Bluhm B.H."/>
            <person name="Cannon C."/>
            <person name="Castanera R."/>
            <person name="Culley D.E."/>
            <person name="Daum C."/>
            <person name="Ezra D."/>
            <person name="Gonzalez J.B."/>
            <person name="Henrissat B."/>
            <person name="Kuo A."/>
            <person name="Liang C."/>
            <person name="Lipzen A."/>
            <person name="Lutzoni F."/>
            <person name="Magnuson J."/>
            <person name="Mondo S."/>
            <person name="Nolan M."/>
            <person name="Ohm R."/>
            <person name="Pangilinan J."/>
            <person name="Park H.-J."/>
            <person name="Ramirez L."/>
            <person name="Alfaro M."/>
            <person name="Sun H."/>
            <person name="Tritt A."/>
            <person name="Yoshinaga Y."/>
            <person name="Zwiers L.-H."/>
            <person name="Turgeon B.G."/>
            <person name="Goodwin S.B."/>
            <person name="Spatafora J.W."/>
            <person name="Crous P.W."/>
            <person name="Grigoriev I.V."/>
        </authorList>
    </citation>
    <scope>NUCLEOTIDE SEQUENCE</scope>
    <source>
        <strain evidence="9">CBS 394.84</strain>
    </source>
</reference>
<feature type="region of interest" description="Disordered" evidence="6">
    <location>
        <begin position="331"/>
        <end position="353"/>
    </location>
</feature>
<keyword evidence="10" id="KW-1185">Reference proteome</keyword>
<dbReference type="EMBL" id="ML976614">
    <property type="protein sequence ID" value="KAF1849755.1"/>
    <property type="molecule type" value="Genomic_DNA"/>
</dbReference>
<name>A0A9P4LC81_9PLEO</name>
<feature type="compositionally biased region" description="Polar residues" evidence="6">
    <location>
        <begin position="334"/>
        <end position="343"/>
    </location>
</feature>
<gene>
    <name evidence="9" type="ORF">K460DRAFT_390421</name>
</gene>
<evidence type="ECO:0000256" key="4">
    <source>
        <dbReference type="ARBA" id="ARBA00023136"/>
    </source>
</evidence>
<evidence type="ECO:0000256" key="6">
    <source>
        <dbReference type="SAM" id="MobiDB-lite"/>
    </source>
</evidence>
<feature type="transmembrane region" description="Helical" evidence="7">
    <location>
        <begin position="106"/>
        <end position="130"/>
    </location>
</feature>
<evidence type="ECO:0000256" key="7">
    <source>
        <dbReference type="SAM" id="Phobius"/>
    </source>
</evidence>
<evidence type="ECO:0000313" key="10">
    <source>
        <dbReference type="Proteomes" id="UP000800039"/>
    </source>
</evidence>
<dbReference type="GeneID" id="63853031"/>
<dbReference type="InterPro" id="IPR052337">
    <property type="entry name" value="SAT4-like"/>
</dbReference>
<dbReference type="Proteomes" id="UP000800039">
    <property type="component" value="Unassembled WGS sequence"/>
</dbReference>
<evidence type="ECO:0000256" key="1">
    <source>
        <dbReference type="ARBA" id="ARBA00004141"/>
    </source>
</evidence>
<dbReference type="RefSeq" id="XP_040792318.1">
    <property type="nucleotide sequence ID" value="XM_040935780.1"/>
</dbReference>
<dbReference type="PANTHER" id="PTHR33048">
    <property type="entry name" value="PTH11-LIKE INTEGRAL MEMBRANE PROTEIN (AFU_ORTHOLOGUE AFUA_5G11245)"/>
    <property type="match status" value="1"/>
</dbReference>
<protein>
    <recommendedName>
        <fullName evidence="8">Rhodopsin domain-containing protein</fullName>
    </recommendedName>
</protein>
<organism evidence="9 10">
    <name type="scientific">Cucurbitaria berberidis CBS 394.84</name>
    <dbReference type="NCBI Taxonomy" id="1168544"/>
    <lineage>
        <taxon>Eukaryota</taxon>
        <taxon>Fungi</taxon>
        <taxon>Dikarya</taxon>
        <taxon>Ascomycota</taxon>
        <taxon>Pezizomycotina</taxon>
        <taxon>Dothideomycetes</taxon>
        <taxon>Pleosporomycetidae</taxon>
        <taxon>Pleosporales</taxon>
        <taxon>Pleosporineae</taxon>
        <taxon>Cucurbitariaceae</taxon>
        <taxon>Cucurbitaria</taxon>
    </lineage>
</organism>
<dbReference type="GO" id="GO:0016020">
    <property type="term" value="C:membrane"/>
    <property type="evidence" value="ECO:0007669"/>
    <property type="project" value="UniProtKB-SubCell"/>
</dbReference>
<keyword evidence="4 7" id="KW-0472">Membrane</keyword>
<dbReference type="PANTHER" id="PTHR33048:SF47">
    <property type="entry name" value="INTEGRAL MEMBRANE PROTEIN-RELATED"/>
    <property type="match status" value="1"/>
</dbReference>
<comment type="caution">
    <text evidence="9">The sequence shown here is derived from an EMBL/GenBank/DDBJ whole genome shotgun (WGS) entry which is preliminary data.</text>
</comment>
<proteinExistence type="inferred from homology"/>
<comment type="subcellular location">
    <subcellularLocation>
        <location evidence="1">Membrane</location>
        <topology evidence="1">Multi-pass membrane protein</topology>
    </subcellularLocation>
</comment>
<dbReference type="OrthoDB" id="61113at2759"/>
<keyword evidence="2 7" id="KW-0812">Transmembrane</keyword>
<keyword evidence="3 7" id="KW-1133">Transmembrane helix</keyword>
<dbReference type="InterPro" id="IPR049326">
    <property type="entry name" value="Rhodopsin_dom_fungi"/>
</dbReference>
<feature type="transmembrane region" description="Helical" evidence="7">
    <location>
        <begin position="142"/>
        <end position="163"/>
    </location>
</feature>
<feature type="transmembrane region" description="Helical" evidence="7">
    <location>
        <begin position="31"/>
        <end position="52"/>
    </location>
</feature>
<sequence>MSSFQELIMSVILNPPDENEPLPLSNRKATILGTTITFLIASWIAVLFRLWVRFRIVREPGLDDAFILLAAMTNTVASTCVCLSVYHGLGQHMLYLGIPKMEGFLVLFYIEHNVYITETALIKVSLLLQYFRIFKAGIMRKICIGLLVLVSLWGLGFSIVGWFPCFPVRGFWQRTIGAKCYGFGFGNVQSFIAMFKAHSASNMVLDFIIFLTPLVLFRTPHLRVKNVLAMTGVFAFGAIVVSTSVWRLYSIVAHRAATYPYLDITWFSPTMVILTCIEINLALICASMPIFWPVIEKSFASILVSYELEIVEERVDDHGLAYELEHMRDREGSVKSSATSTRELTQHDDEDGDMARKVYTVGLDPLSEKARTTGLVTDVRSKPKPKWEL</sequence>